<dbReference type="OrthoDB" id="5432744at2"/>
<keyword evidence="1" id="KW-0812">Transmembrane</keyword>
<dbReference type="AlphaFoldDB" id="A0A2L1GLI7"/>
<keyword evidence="3" id="KW-1185">Reference proteome</keyword>
<organism evidence="2 3">
    <name type="scientific">Desulfobulbus oralis</name>
    <dbReference type="NCBI Taxonomy" id="1986146"/>
    <lineage>
        <taxon>Bacteria</taxon>
        <taxon>Pseudomonadati</taxon>
        <taxon>Thermodesulfobacteriota</taxon>
        <taxon>Desulfobulbia</taxon>
        <taxon>Desulfobulbales</taxon>
        <taxon>Desulfobulbaceae</taxon>
        <taxon>Desulfobulbus</taxon>
    </lineage>
</organism>
<keyword evidence="1" id="KW-0472">Membrane</keyword>
<dbReference type="Gene3D" id="1.10.1130.20">
    <property type="match status" value="1"/>
</dbReference>
<accession>A0A2L1GLI7</accession>
<sequence>MTESSGHIASGAGCRKKRKIWLLNLLFLLAGAGILFLLWLAPPASTPAMPKDEHHAPYQTGSKRAAEKHCQECHGPEMSNPLPKQHPPPYRCLFCHRRA</sequence>
<evidence type="ECO:0000256" key="1">
    <source>
        <dbReference type="SAM" id="Phobius"/>
    </source>
</evidence>
<evidence type="ECO:0000313" key="3">
    <source>
        <dbReference type="Proteomes" id="UP000239867"/>
    </source>
</evidence>
<dbReference type="KEGG" id="deo:CAY53_02780"/>
<protein>
    <recommendedName>
        <fullName evidence="4">Cytochrome c</fullName>
    </recommendedName>
</protein>
<proteinExistence type="predicted"/>
<reference evidence="2 3" key="1">
    <citation type="journal article" date="2018" name="MBio">
        <title>Insights into the evolution of host association through the isolation and characterization of a novel human periodontal pathobiont, Desulfobulbus oralis.</title>
        <authorList>
            <person name="Cross K.L."/>
            <person name="Chirania P."/>
            <person name="Xiong W."/>
            <person name="Beall C.J."/>
            <person name="Elkins J.G."/>
            <person name="Giannone R.J."/>
            <person name="Griffen A.L."/>
            <person name="Guss A.M."/>
            <person name="Hettich R.L."/>
            <person name="Joshi S.S."/>
            <person name="Mokrzan E.M."/>
            <person name="Martin R.K."/>
            <person name="Zhulin I.B."/>
            <person name="Leys E.J."/>
            <person name="Podar M."/>
        </authorList>
    </citation>
    <scope>NUCLEOTIDE SEQUENCE [LARGE SCALE GENOMIC DNA]</scope>
    <source>
        <strain evidence="2 3">ORNL</strain>
    </source>
</reference>
<dbReference type="Proteomes" id="UP000239867">
    <property type="component" value="Chromosome"/>
</dbReference>
<dbReference type="SUPFAM" id="SSF48695">
    <property type="entry name" value="Multiheme cytochromes"/>
    <property type="match status" value="1"/>
</dbReference>
<feature type="transmembrane region" description="Helical" evidence="1">
    <location>
        <begin position="21"/>
        <end position="41"/>
    </location>
</feature>
<gene>
    <name evidence="2" type="ORF">CAY53_02780</name>
</gene>
<evidence type="ECO:0000313" key="2">
    <source>
        <dbReference type="EMBL" id="AVD70532.1"/>
    </source>
</evidence>
<evidence type="ECO:0008006" key="4">
    <source>
        <dbReference type="Google" id="ProtNLM"/>
    </source>
</evidence>
<name>A0A2L1GLI7_9BACT</name>
<keyword evidence="1" id="KW-1133">Transmembrane helix</keyword>
<dbReference type="EMBL" id="CP021255">
    <property type="protein sequence ID" value="AVD70532.1"/>
    <property type="molecule type" value="Genomic_DNA"/>
</dbReference>
<dbReference type="InterPro" id="IPR036280">
    <property type="entry name" value="Multihaem_cyt_sf"/>
</dbReference>
<dbReference type="RefSeq" id="WP_104935831.1">
    <property type="nucleotide sequence ID" value="NZ_CP021255.1"/>
</dbReference>